<feature type="region of interest" description="Disordered" evidence="1">
    <location>
        <begin position="28"/>
        <end position="82"/>
    </location>
</feature>
<gene>
    <name evidence="2" type="ORF">PF008_g7376</name>
</gene>
<sequence length="136" mass="14046">MTIVGGNAHVKLPSAVATAAATQAPKSAATIAAPTRHASRGVASAGKKPTANENSNGGNNANASNMRVNTNATTKATKATKPNVDMNAKTTAPFALNDVTAGSVHHARQIFHFTSKAHVRGRQRPQTLYGCQLTCE</sequence>
<evidence type="ECO:0000313" key="2">
    <source>
        <dbReference type="EMBL" id="KAE9348350.1"/>
    </source>
</evidence>
<evidence type="ECO:0000313" key="3">
    <source>
        <dbReference type="Proteomes" id="UP000486351"/>
    </source>
</evidence>
<dbReference type="Proteomes" id="UP000486351">
    <property type="component" value="Unassembled WGS sequence"/>
</dbReference>
<dbReference type="AlphaFoldDB" id="A0A6G0S2T0"/>
<organism evidence="2 3">
    <name type="scientific">Phytophthora fragariae</name>
    <dbReference type="NCBI Taxonomy" id="53985"/>
    <lineage>
        <taxon>Eukaryota</taxon>
        <taxon>Sar</taxon>
        <taxon>Stramenopiles</taxon>
        <taxon>Oomycota</taxon>
        <taxon>Peronosporomycetes</taxon>
        <taxon>Peronosporales</taxon>
        <taxon>Peronosporaceae</taxon>
        <taxon>Phytophthora</taxon>
    </lineage>
</organism>
<protein>
    <submittedName>
        <fullName evidence="2">Uncharacterized protein</fullName>
    </submittedName>
</protein>
<evidence type="ECO:0000256" key="1">
    <source>
        <dbReference type="SAM" id="MobiDB-lite"/>
    </source>
</evidence>
<name>A0A6G0S2T0_9STRA</name>
<dbReference type="EMBL" id="QXFY01000312">
    <property type="protein sequence ID" value="KAE9348350.1"/>
    <property type="molecule type" value="Genomic_DNA"/>
</dbReference>
<accession>A0A6G0S2T0</accession>
<feature type="compositionally biased region" description="Low complexity" evidence="1">
    <location>
        <begin position="51"/>
        <end position="82"/>
    </location>
</feature>
<comment type="caution">
    <text evidence="2">The sequence shown here is derived from an EMBL/GenBank/DDBJ whole genome shotgun (WGS) entry which is preliminary data.</text>
</comment>
<reference evidence="2 3" key="1">
    <citation type="submission" date="2018-09" db="EMBL/GenBank/DDBJ databases">
        <title>Genomic investigation of the strawberry pathogen Phytophthora fragariae indicates pathogenicity is determined by transcriptional variation in three key races.</title>
        <authorList>
            <person name="Adams T.M."/>
            <person name="Armitage A.D."/>
            <person name="Sobczyk M.K."/>
            <person name="Bates H.J."/>
            <person name="Dunwell J.M."/>
            <person name="Nellist C.F."/>
            <person name="Harrison R.J."/>
        </authorList>
    </citation>
    <scope>NUCLEOTIDE SEQUENCE [LARGE SCALE GENOMIC DNA]</scope>
    <source>
        <strain evidence="2 3">NOV-77</strain>
    </source>
</reference>
<proteinExistence type="predicted"/>